<dbReference type="PANTHER" id="PTHR30337">
    <property type="entry name" value="COMPONENT OF ATP-DEPENDENT DSDNA EXONUCLEASE"/>
    <property type="match status" value="1"/>
</dbReference>
<dbReference type="Proteomes" id="UP000054976">
    <property type="component" value="Unassembled WGS sequence"/>
</dbReference>
<keyword evidence="4" id="KW-1185">Reference proteome</keyword>
<keyword evidence="3" id="KW-0540">Nuclease</keyword>
<evidence type="ECO:0000259" key="2">
    <source>
        <dbReference type="Pfam" id="PF00149"/>
    </source>
</evidence>
<accession>A0A0U9HMP4</accession>
<dbReference type="CDD" id="cd00840">
    <property type="entry name" value="MPP_Mre11_N"/>
    <property type="match status" value="1"/>
</dbReference>
<dbReference type="InterPro" id="IPR004843">
    <property type="entry name" value="Calcineurin-like_PHP"/>
</dbReference>
<comment type="caution">
    <text evidence="3">The sequence shown here is derived from an EMBL/GenBank/DDBJ whole genome shotgun (WGS) entry which is preliminary data.</text>
</comment>
<organism evidence="3 4">
    <name type="scientific">Thermodesulfovibrio aggregans</name>
    <dbReference type="NCBI Taxonomy" id="86166"/>
    <lineage>
        <taxon>Bacteria</taxon>
        <taxon>Pseudomonadati</taxon>
        <taxon>Nitrospirota</taxon>
        <taxon>Thermodesulfovibrionia</taxon>
        <taxon>Thermodesulfovibrionales</taxon>
        <taxon>Thermodesulfovibrionaceae</taxon>
        <taxon>Thermodesulfovibrio</taxon>
    </lineage>
</organism>
<evidence type="ECO:0000313" key="3">
    <source>
        <dbReference type="EMBL" id="GAQ94343.1"/>
    </source>
</evidence>
<dbReference type="STRING" id="86166.TAGGR_1523"/>
<evidence type="ECO:0000256" key="1">
    <source>
        <dbReference type="ARBA" id="ARBA00022801"/>
    </source>
</evidence>
<keyword evidence="1" id="KW-0378">Hydrolase</keyword>
<dbReference type="EMBL" id="BCNO01000001">
    <property type="protein sequence ID" value="GAQ94343.1"/>
    <property type="molecule type" value="Genomic_DNA"/>
</dbReference>
<dbReference type="InterPro" id="IPR041796">
    <property type="entry name" value="Mre11_N"/>
</dbReference>
<protein>
    <submittedName>
        <fullName evidence="3">DNA repair exonuclease SbcCD nuclease subunit</fullName>
    </submittedName>
</protein>
<reference evidence="4" key="1">
    <citation type="submission" date="2016-01" db="EMBL/GenBank/DDBJ databases">
        <title>Draft genome sequence of Thermodesulfovibrio aggregans strain TGE-P1.</title>
        <authorList>
            <person name="Sekiguchi Y."/>
            <person name="Ohashi A."/>
            <person name="Matsuura N."/>
            <person name="Tourlousse M.D."/>
        </authorList>
    </citation>
    <scope>NUCLEOTIDE SEQUENCE [LARGE SCALE GENOMIC DNA]</scope>
    <source>
        <strain evidence="4">TGE-P1</strain>
    </source>
</reference>
<dbReference type="AlphaFoldDB" id="A0A0U9HMP4"/>
<dbReference type="Gene3D" id="3.60.21.10">
    <property type="match status" value="1"/>
</dbReference>
<dbReference type="InterPro" id="IPR050535">
    <property type="entry name" value="DNA_Repair-Maintenance_Comp"/>
</dbReference>
<proteinExistence type="predicted"/>
<keyword evidence="3" id="KW-0269">Exonuclease</keyword>
<sequence>MSSIFYNKIMKFSFLHLSDLHLGLKIKGTDRLKYCKKALLKAINVVRENNLDALIIAGDFFENDKVYREDIEFLKEVFDLIYPKPVIISPGNHDFLGPDCPYNEKLLHILRVKGFKDNVKIFKKPDFSIFSFDDVNIYGKPCLNRQTRAFEKLYKINPSKINIAVIHASRINFNPEGKELWHPFEDSEVLKSNFDYVAFGHYHSYSEISDSSGIKAAYSGSMVPASIYEYGKRGGLIVEVLKENNRARTELEFVPLSDFSIKKIDIPASQNMEKIKNIISDEISESNNSKDTLFILKITGIGDLNINYLKELFSEYKILFDLSDFIKFDMEKLEETSTETTIGIFIREIFKMMDKADEREKQILKDALIYGLDAFAGKQITPRFYD</sequence>
<dbReference type="SUPFAM" id="SSF56300">
    <property type="entry name" value="Metallo-dependent phosphatases"/>
    <property type="match status" value="1"/>
</dbReference>
<dbReference type="PANTHER" id="PTHR30337:SF7">
    <property type="entry name" value="PHOSPHOESTERASE"/>
    <property type="match status" value="1"/>
</dbReference>
<dbReference type="Pfam" id="PF00149">
    <property type="entry name" value="Metallophos"/>
    <property type="match status" value="1"/>
</dbReference>
<name>A0A0U9HMP4_9BACT</name>
<dbReference type="GO" id="GO:0004527">
    <property type="term" value="F:exonuclease activity"/>
    <property type="evidence" value="ECO:0007669"/>
    <property type="project" value="UniProtKB-KW"/>
</dbReference>
<feature type="domain" description="Calcineurin-like phosphoesterase" evidence="2">
    <location>
        <begin position="13"/>
        <end position="205"/>
    </location>
</feature>
<dbReference type="InterPro" id="IPR029052">
    <property type="entry name" value="Metallo-depent_PP-like"/>
</dbReference>
<gene>
    <name evidence="3" type="ORF">TAGGR_1523</name>
</gene>
<evidence type="ECO:0000313" key="4">
    <source>
        <dbReference type="Proteomes" id="UP000054976"/>
    </source>
</evidence>